<gene>
    <name evidence="7" type="primary">metAA</name>
    <name evidence="8" type="ORF">J2Z20_003581</name>
</gene>
<organism evidence="8 9">
    <name type="scientific">Paenibacillus sediminis</name>
    <dbReference type="NCBI Taxonomy" id="664909"/>
    <lineage>
        <taxon>Bacteria</taxon>
        <taxon>Bacillati</taxon>
        <taxon>Bacillota</taxon>
        <taxon>Bacilli</taxon>
        <taxon>Bacillales</taxon>
        <taxon>Paenibacillaceae</taxon>
        <taxon>Paenibacillus</taxon>
    </lineage>
</organism>
<dbReference type="Proteomes" id="UP001519273">
    <property type="component" value="Unassembled WGS sequence"/>
</dbReference>
<keyword evidence="9" id="KW-1185">Reference proteome</keyword>
<keyword evidence="4 7" id="KW-0486">Methionine biosynthesis</keyword>
<dbReference type="InterPro" id="IPR005697">
    <property type="entry name" value="HST_MetA"/>
</dbReference>
<evidence type="ECO:0000256" key="3">
    <source>
        <dbReference type="ARBA" id="ARBA00022679"/>
    </source>
</evidence>
<feature type="active site" evidence="7">
    <location>
        <position position="237"/>
    </location>
</feature>
<keyword evidence="1 7" id="KW-0963">Cytoplasm</keyword>
<name>A0ABS4H7Y5_9BACL</name>
<dbReference type="InterPro" id="IPR029062">
    <property type="entry name" value="Class_I_gatase-like"/>
</dbReference>
<dbReference type="PIRSF" id="PIRSF000450">
    <property type="entry name" value="H_ser_succinyltr"/>
    <property type="match status" value="1"/>
</dbReference>
<sequence>MPIKIPDHLPAKEILAQENIFVMDESAAYRQDIRPLRIAILNLMPTKETTETQILRLLGNTPLQVDIVLLHPSSHVSKNTSEEHLRSFYSTFDEVKHRRFDGLIITGAPVETMEFEDVNYWEELKQIMDWSVTNVTSTMYICWASQAGLYHHFGIPKVPLEEKCFGVFAHKVNKPNVKLLRGFDELFYAPHSRHTEVRREDIKRVPELEILSESDEAGVYIVGTKDGKQIFVAGHSEYDPLSLKWEYDRDVAKGMDVPIPVNYFPNNDPSKTPPSTWRAHANLLFSNWLNYYVYQETPYDIDQIVDSYSI</sequence>
<feature type="binding site" evidence="7">
    <location>
        <position position="163"/>
    </location>
    <ligand>
        <name>substrate</name>
    </ligand>
</feature>
<dbReference type="InterPro" id="IPR033752">
    <property type="entry name" value="MetA_family"/>
</dbReference>
<feature type="site" description="Important for acyl-CoA specificity" evidence="7">
    <location>
        <position position="111"/>
    </location>
</feature>
<feature type="binding site" evidence="7">
    <location>
        <position position="249"/>
    </location>
    <ligand>
        <name>substrate</name>
    </ligand>
</feature>
<dbReference type="CDD" id="cd03131">
    <property type="entry name" value="GATase1_HTS"/>
    <property type="match status" value="1"/>
</dbReference>
<keyword evidence="2 7" id="KW-0028">Amino-acid biosynthesis</keyword>
<dbReference type="PANTHER" id="PTHR20919:SF0">
    <property type="entry name" value="HOMOSERINE O-SUCCINYLTRANSFERASE"/>
    <property type="match status" value="1"/>
</dbReference>
<evidence type="ECO:0000256" key="7">
    <source>
        <dbReference type="HAMAP-Rule" id="MF_00295"/>
    </source>
</evidence>
<comment type="subcellular location">
    <subcellularLocation>
        <location evidence="7">Cytoplasm</location>
    </subcellularLocation>
</comment>
<evidence type="ECO:0000313" key="8">
    <source>
        <dbReference type="EMBL" id="MBP1938639.1"/>
    </source>
</evidence>
<proteinExistence type="inferred from homology"/>
<dbReference type="RefSeq" id="WP_209853326.1">
    <property type="nucleotide sequence ID" value="NZ_CBCRVE010000019.1"/>
</dbReference>
<feature type="site" description="Important for substrate specificity" evidence="7">
    <location>
        <position position="192"/>
    </location>
</feature>
<dbReference type="NCBIfam" id="TIGR01001">
    <property type="entry name" value="metA"/>
    <property type="match status" value="1"/>
</dbReference>
<comment type="caution">
    <text evidence="8">The sequence shown here is derived from an EMBL/GenBank/DDBJ whole genome shotgun (WGS) entry which is preliminary data.</text>
</comment>
<evidence type="ECO:0000256" key="6">
    <source>
        <dbReference type="ARBA" id="ARBA00049043"/>
    </source>
</evidence>
<accession>A0ABS4H7Y5</accession>
<feature type="binding site" evidence="7">
    <location>
        <position position="192"/>
    </location>
    <ligand>
        <name>substrate</name>
    </ligand>
</feature>
<dbReference type="EMBL" id="JAGGKP010000019">
    <property type="protein sequence ID" value="MBP1938639.1"/>
    <property type="molecule type" value="Genomic_DNA"/>
</dbReference>
<comment type="pathway">
    <text evidence="7">Amino-acid biosynthesis; L-methionine biosynthesis via de novo pathway; O-acetyl-L-homoserine from L-homoserine: step 1/1.</text>
</comment>
<comment type="function">
    <text evidence="7">Transfers an acetyl group from acetyl-CoA to L-homoserine, forming acetyl-L-homoserine.</text>
</comment>
<comment type="caution">
    <text evidence="7">Lacks conserved residue(s) required for the propagation of feature annotation.</text>
</comment>
<keyword evidence="5 7" id="KW-0012">Acyltransferase</keyword>
<evidence type="ECO:0000256" key="1">
    <source>
        <dbReference type="ARBA" id="ARBA00022490"/>
    </source>
</evidence>
<feature type="active site" description="Proton acceptor" evidence="7">
    <location>
        <position position="235"/>
    </location>
</feature>
<dbReference type="GO" id="GO:0008899">
    <property type="term" value="F:homoserine O-succinyltransferase activity"/>
    <property type="evidence" value="ECO:0007669"/>
    <property type="project" value="UniProtKB-EC"/>
</dbReference>
<keyword evidence="3 7" id="KW-0808">Transferase</keyword>
<dbReference type="Gene3D" id="3.40.50.880">
    <property type="match status" value="1"/>
</dbReference>
<dbReference type="PANTHER" id="PTHR20919">
    <property type="entry name" value="HOMOSERINE O-SUCCINYLTRANSFERASE"/>
    <property type="match status" value="1"/>
</dbReference>
<comment type="similarity">
    <text evidence="7">Belongs to the MetA family.</text>
</comment>
<dbReference type="SUPFAM" id="SSF52317">
    <property type="entry name" value="Class I glutamine amidotransferase-like"/>
    <property type="match status" value="1"/>
</dbReference>
<comment type="catalytic activity">
    <reaction evidence="6 7">
        <text>L-homoserine + acetyl-CoA = O-acetyl-L-homoserine + CoA</text>
        <dbReference type="Rhea" id="RHEA:13701"/>
        <dbReference type="ChEBI" id="CHEBI:57287"/>
        <dbReference type="ChEBI" id="CHEBI:57288"/>
        <dbReference type="ChEBI" id="CHEBI:57476"/>
        <dbReference type="ChEBI" id="CHEBI:57716"/>
        <dbReference type="EC" id="2.3.1.31"/>
    </reaction>
</comment>
<feature type="active site" description="Acyl-thioester intermediate" evidence="7">
    <location>
        <position position="142"/>
    </location>
</feature>
<evidence type="ECO:0000256" key="5">
    <source>
        <dbReference type="ARBA" id="ARBA00023315"/>
    </source>
</evidence>
<reference evidence="8 9" key="1">
    <citation type="submission" date="2021-03" db="EMBL/GenBank/DDBJ databases">
        <title>Genomic Encyclopedia of Type Strains, Phase IV (KMG-IV): sequencing the most valuable type-strain genomes for metagenomic binning, comparative biology and taxonomic classification.</title>
        <authorList>
            <person name="Goeker M."/>
        </authorList>
    </citation>
    <scope>NUCLEOTIDE SEQUENCE [LARGE SCALE GENOMIC DNA]</scope>
    <source>
        <strain evidence="8 9">DSM 23491</strain>
    </source>
</reference>
<evidence type="ECO:0000256" key="4">
    <source>
        <dbReference type="ARBA" id="ARBA00023167"/>
    </source>
</evidence>
<evidence type="ECO:0000256" key="2">
    <source>
        <dbReference type="ARBA" id="ARBA00022605"/>
    </source>
</evidence>
<dbReference type="EC" id="2.3.1.31" evidence="7"/>
<evidence type="ECO:0000313" key="9">
    <source>
        <dbReference type="Proteomes" id="UP001519273"/>
    </source>
</evidence>
<dbReference type="Pfam" id="PF04204">
    <property type="entry name" value="HTS"/>
    <property type="match status" value="1"/>
</dbReference>
<dbReference type="HAMAP" id="MF_00295">
    <property type="entry name" value="MetA_acyltransf"/>
    <property type="match status" value="1"/>
</dbReference>
<protein>
    <recommendedName>
        <fullName evidence="7">Homoserine O-acetyltransferase</fullName>
        <shortName evidence="7">HAT</shortName>
        <ecNumber evidence="7">2.3.1.31</ecNumber>
    </recommendedName>
    <alternativeName>
        <fullName evidence="7">Homoserine transacetylase</fullName>
        <shortName evidence="7">HTA</shortName>
    </alternativeName>
</protein>